<keyword evidence="3" id="KW-1185">Reference proteome</keyword>
<organism evidence="2 3">
    <name type="scientific">Oceanobacillus bengalensis</name>
    <dbReference type="NCBI Taxonomy" id="1435466"/>
    <lineage>
        <taxon>Bacteria</taxon>
        <taxon>Bacillati</taxon>
        <taxon>Bacillota</taxon>
        <taxon>Bacilli</taxon>
        <taxon>Bacillales</taxon>
        <taxon>Bacillaceae</taxon>
        <taxon>Oceanobacillus</taxon>
    </lineage>
</organism>
<sequence>MNKHKGLIMFLMLSFVLVLAACGDEEKAEQTAGDNPRNHTADDFMPLSEGFEEYPVWIETDEDPVRDSVINNIYVFKKGKVTMYNLDDGDIGASGVVIEDILDMSDDELIEFARETSNKLYDDYEKEVKDKKLFDVETYNEAQKEFHWVLEDFFGKDYKEFSEAYFKDQKPMTENIYYNVEGERLEQSSRKYTLDIKIDDLGQNTEKMDLIIPNATSKLVNNSGSSSLGDYINFLFFNKDTILLKMDNKEGFIEQKEGFIEQLKQHGSFVKKDGFELYHPQNFVPNPFVWEEADKELSIDGVSFNQKVFDTTFSGIKTGSGSILTRVDDSFVGFRLDDPDTDKENVTIEGK</sequence>
<proteinExistence type="predicted"/>
<evidence type="ECO:0000256" key="1">
    <source>
        <dbReference type="SAM" id="SignalP"/>
    </source>
</evidence>
<accession>A0A494YT99</accession>
<keyword evidence="1" id="KW-0732">Signal</keyword>
<dbReference type="Proteomes" id="UP000281813">
    <property type="component" value="Unassembled WGS sequence"/>
</dbReference>
<comment type="caution">
    <text evidence="2">The sequence shown here is derived from an EMBL/GenBank/DDBJ whole genome shotgun (WGS) entry which is preliminary data.</text>
</comment>
<evidence type="ECO:0000313" key="2">
    <source>
        <dbReference type="EMBL" id="RKQ13352.1"/>
    </source>
</evidence>
<reference evidence="2 3" key="1">
    <citation type="journal article" date="2015" name="Antonie Van Leeuwenhoek">
        <title>Oceanobacillus bengalensis sp. nov., a bacterium isolated from seawater of the Bay of Bengal.</title>
        <authorList>
            <person name="Yongchang O."/>
            <person name="Xiang W."/>
            <person name="Wang G."/>
        </authorList>
    </citation>
    <scope>NUCLEOTIDE SEQUENCE [LARGE SCALE GENOMIC DNA]</scope>
    <source>
        <strain evidence="2 3">MCCC 1K00260</strain>
    </source>
</reference>
<evidence type="ECO:0008006" key="4">
    <source>
        <dbReference type="Google" id="ProtNLM"/>
    </source>
</evidence>
<feature type="chain" id="PRO_5039545732" description="DUF4825 domain-containing protein" evidence="1">
    <location>
        <begin position="21"/>
        <end position="351"/>
    </location>
</feature>
<dbReference type="PROSITE" id="PS51257">
    <property type="entry name" value="PROKAR_LIPOPROTEIN"/>
    <property type="match status" value="1"/>
</dbReference>
<dbReference type="EMBL" id="RBZO01000032">
    <property type="protein sequence ID" value="RKQ13352.1"/>
    <property type="molecule type" value="Genomic_DNA"/>
</dbReference>
<evidence type="ECO:0000313" key="3">
    <source>
        <dbReference type="Proteomes" id="UP000281813"/>
    </source>
</evidence>
<protein>
    <recommendedName>
        <fullName evidence="4">DUF4825 domain-containing protein</fullName>
    </recommendedName>
</protein>
<feature type="signal peptide" evidence="1">
    <location>
        <begin position="1"/>
        <end position="20"/>
    </location>
</feature>
<dbReference type="RefSeq" id="WP_121133750.1">
    <property type="nucleotide sequence ID" value="NZ_JBHUFK010000032.1"/>
</dbReference>
<name>A0A494YT99_9BACI</name>
<dbReference type="AlphaFoldDB" id="A0A494YT99"/>
<gene>
    <name evidence="2" type="ORF">D8M05_16420</name>
</gene>
<dbReference type="OrthoDB" id="2944030at2"/>